<reference evidence="1" key="1">
    <citation type="submission" date="2020-04" db="EMBL/GenBank/DDBJ databases">
        <authorList>
            <person name="Chiriac C."/>
            <person name="Salcher M."/>
            <person name="Ghai R."/>
            <person name="Kavagutti S V."/>
        </authorList>
    </citation>
    <scope>NUCLEOTIDE SEQUENCE</scope>
</reference>
<dbReference type="Gene3D" id="1.10.3230.30">
    <property type="entry name" value="Phage gp6-like head-tail connector protein"/>
    <property type="match status" value="1"/>
</dbReference>
<name>A0A6J5NE02_9CAUD</name>
<dbReference type="Pfam" id="PF05135">
    <property type="entry name" value="Phage_connect_1"/>
    <property type="match status" value="1"/>
</dbReference>
<dbReference type="CDD" id="cd08054">
    <property type="entry name" value="gp6"/>
    <property type="match status" value="1"/>
</dbReference>
<gene>
    <name evidence="1" type="ORF">UFOVP691_3</name>
</gene>
<dbReference type="EMBL" id="LR796663">
    <property type="protein sequence ID" value="CAB4157113.1"/>
    <property type="molecule type" value="Genomic_DNA"/>
</dbReference>
<evidence type="ECO:0000313" key="1">
    <source>
        <dbReference type="EMBL" id="CAB4157113.1"/>
    </source>
</evidence>
<proteinExistence type="predicted"/>
<dbReference type="InterPro" id="IPR021146">
    <property type="entry name" value="Phage_gp6-like_head-tail"/>
</dbReference>
<sequence length="200" mass="21808">MAIVNGYCSLQDVKSALRLTDNVDDGLLEKAIESASRRIDGYCGRFFYKTASTAINIYPINEYLLRMPEDLANATVTIKIDSTANGTYATTLTQGVDYILEPTDASLRGYPYVHARMVGGATFPLFTVPSFPTCQVTGFWGWNAVPADVSQACVLLAMRQFARLNAALGVVGFADMALQVRAVDPDVRDLLNQYVVFGAI</sequence>
<organism evidence="1">
    <name type="scientific">uncultured Caudovirales phage</name>
    <dbReference type="NCBI Taxonomy" id="2100421"/>
    <lineage>
        <taxon>Viruses</taxon>
        <taxon>Duplodnaviria</taxon>
        <taxon>Heunggongvirae</taxon>
        <taxon>Uroviricota</taxon>
        <taxon>Caudoviricetes</taxon>
        <taxon>Peduoviridae</taxon>
        <taxon>Maltschvirus</taxon>
        <taxon>Maltschvirus maltsch</taxon>
    </lineage>
</organism>
<protein>
    <submittedName>
        <fullName evidence="1">Gp6 domain containing protein</fullName>
    </submittedName>
</protein>
<accession>A0A6J5NE02</accession>